<evidence type="ECO:0000313" key="2">
    <source>
        <dbReference type="Proteomes" id="UP000316471"/>
    </source>
</evidence>
<evidence type="ECO:0000313" key="1">
    <source>
        <dbReference type="EMBL" id="TWI14110.1"/>
    </source>
</evidence>
<protein>
    <submittedName>
        <fullName evidence="1">Uncharacterized protein</fullName>
    </submittedName>
</protein>
<dbReference type="OrthoDB" id="5999392at2"/>
<dbReference type="RefSeq" id="WP_144810952.1">
    <property type="nucleotide sequence ID" value="NZ_VLKP01000001.1"/>
</dbReference>
<dbReference type="EMBL" id="VLKP01000001">
    <property type="protein sequence ID" value="TWI14110.1"/>
    <property type="molecule type" value="Genomic_DNA"/>
</dbReference>
<name>A0A562M2L4_9GAMM</name>
<dbReference type="AlphaFoldDB" id="A0A562M2L4"/>
<organism evidence="1 2">
    <name type="scientific">Aerolutibacter ruishenii</name>
    <dbReference type="NCBI Taxonomy" id="686800"/>
    <lineage>
        <taxon>Bacteria</taxon>
        <taxon>Pseudomonadati</taxon>
        <taxon>Pseudomonadota</taxon>
        <taxon>Gammaproteobacteria</taxon>
        <taxon>Lysobacterales</taxon>
        <taxon>Lysobacteraceae</taxon>
        <taxon>Aerolutibacter</taxon>
    </lineage>
</organism>
<sequence>MTHDADHSHDDTHELPDALRWQLRALRQGQVPTHDLWTGIAPRLVARTDARAVEVRSPAVPVSPRWRVPVALAASVLVAVGTLGLLRYGSPSVDQQAALAARAMDATTLAMTSARDQGAIQRPITADTPLALAEAEGLRRQYEGAIRELETRPGSNAADAVLRTLDQSAELILAALRQAPDSTHLLEQLRRTYQRRIELMRLPLA</sequence>
<comment type="caution">
    <text evidence="1">The sequence shown here is derived from an EMBL/GenBank/DDBJ whole genome shotgun (WGS) entry which is preliminary data.</text>
</comment>
<accession>A0A562M2L4</accession>
<dbReference type="Proteomes" id="UP000316471">
    <property type="component" value="Unassembled WGS sequence"/>
</dbReference>
<proteinExistence type="predicted"/>
<reference evidence="1 2" key="1">
    <citation type="journal article" date="2015" name="Stand. Genomic Sci.">
        <title>Genomic Encyclopedia of Bacterial and Archaeal Type Strains, Phase III: the genomes of soil and plant-associated and newly described type strains.</title>
        <authorList>
            <person name="Whitman W.B."/>
            <person name="Woyke T."/>
            <person name="Klenk H.P."/>
            <person name="Zhou Y."/>
            <person name="Lilburn T.G."/>
            <person name="Beck B.J."/>
            <person name="De Vos P."/>
            <person name="Vandamme P."/>
            <person name="Eisen J.A."/>
            <person name="Garrity G."/>
            <person name="Hugenholtz P."/>
            <person name="Kyrpides N.C."/>
        </authorList>
    </citation>
    <scope>NUCLEOTIDE SEQUENCE [LARGE SCALE GENOMIC DNA]</scope>
    <source>
        <strain evidence="1 2">CGMCC 1.10136</strain>
    </source>
</reference>
<gene>
    <name evidence="1" type="ORF">IP93_00101</name>
</gene>
<keyword evidence="2" id="KW-1185">Reference proteome</keyword>